<keyword evidence="1" id="KW-0175">Coiled coil</keyword>
<organism evidence="3 4">
    <name type="scientific">Candidatus Staskawiczbacteria bacterium RIFCSPHIGHO2_02_FULL_33_16</name>
    <dbReference type="NCBI Taxonomy" id="1802204"/>
    <lineage>
        <taxon>Bacteria</taxon>
        <taxon>Candidatus Staskawicziibacteriota</taxon>
    </lineage>
</organism>
<dbReference type="InterPro" id="IPR018760">
    <property type="entry name" value="DUF2326"/>
</dbReference>
<comment type="caution">
    <text evidence="3">The sequence shown here is derived from an EMBL/GenBank/DDBJ whole genome shotgun (WGS) entry which is preliminary data.</text>
</comment>
<feature type="coiled-coil region" evidence="1">
    <location>
        <begin position="382"/>
        <end position="429"/>
    </location>
</feature>
<gene>
    <name evidence="3" type="ORF">A3D34_03240</name>
</gene>
<evidence type="ECO:0000313" key="3">
    <source>
        <dbReference type="EMBL" id="OGZ65836.1"/>
    </source>
</evidence>
<accession>A0A1G2HTH0</accession>
<proteinExistence type="predicted"/>
<dbReference type="EMBL" id="MHOQ01000035">
    <property type="protein sequence ID" value="OGZ65836.1"/>
    <property type="molecule type" value="Genomic_DNA"/>
</dbReference>
<name>A0A1G2HTH0_9BACT</name>
<feature type="domain" description="DUF2326" evidence="2">
    <location>
        <begin position="459"/>
        <end position="588"/>
    </location>
</feature>
<evidence type="ECO:0000259" key="2">
    <source>
        <dbReference type="Pfam" id="PF10088"/>
    </source>
</evidence>
<protein>
    <recommendedName>
        <fullName evidence="2">DUF2326 domain-containing protein</fullName>
    </recommendedName>
</protein>
<dbReference type="AlphaFoldDB" id="A0A1G2HTH0"/>
<evidence type="ECO:0000256" key="1">
    <source>
        <dbReference type="SAM" id="Coils"/>
    </source>
</evidence>
<reference evidence="3 4" key="1">
    <citation type="journal article" date="2016" name="Nat. Commun.">
        <title>Thousands of microbial genomes shed light on interconnected biogeochemical processes in an aquifer system.</title>
        <authorList>
            <person name="Anantharaman K."/>
            <person name="Brown C.T."/>
            <person name="Hug L.A."/>
            <person name="Sharon I."/>
            <person name="Castelle C.J."/>
            <person name="Probst A.J."/>
            <person name="Thomas B.C."/>
            <person name="Singh A."/>
            <person name="Wilkins M.J."/>
            <person name="Karaoz U."/>
            <person name="Brodie E.L."/>
            <person name="Williams K.H."/>
            <person name="Hubbard S.S."/>
            <person name="Banfield J.F."/>
        </authorList>
    </citation>
    <scope>NUCLEOTIDE SEQUENCE [LARGE SCALE GENOMIC DNA]</scope>
</reference>
<sequence length="588" mass="69569">MRISKIYSNNELMTPIRFNRGFNVIYGDIENKNGEKNEHNLGKSSLVYLIDFLLLKKVTQEHFLSRHKEQFVGWTFYIEIELGENHFLTIKRSVNNPTRISFKKHDTKDQDFSSLELWDHEDTKLYARNGMDSQDILDKYLNFSILKNYSYRHFLPYALRDQYGYEDVFEMSQFQGLDINWKPYLFALLGYKEEDVINKYLVYDQINSYRKMLNIILGNKKINTRDSYNLKEAINEKENEKKSIIEQADKFDFYLREKKLSKELVNDIEIKISELNSERYRLDYEINKIKESLDNNVSFDIKEVEEIFAQTEIYFPDKLKKSYQDLIDFNISISNERASYLREDLEVSLEYVKDIESKLEKFNKEKESMLSFLRNTDTFSKYKSFQGEIIKLDEEINKYKAKLDSLGTAENYEKKIELLKIDSKELALKIKKVIDEGNDVFDSIKNLFKDIFKKTMGYTALLVVKPNKEGNPHFETTTLDNKDIDKLTGQGEGYTATKIQCASFVLAILATYAKERFIKFAYHDGLVESWGNDPKINFFEEIANLCNRYDIQYIISVIKSDIPDKFKFRDDEIIARVSQEKPLFGFKF</sequence>
<dbReference type="Proteomes" id="UP000179183">
    <property type="component" value="Unassembled WGS sequence"/>
</dbReference>
<dbReference type="Pfam" id="PF10088">
    <property type="entry name" value="DUF2326"/>
    <property type="match status" value="1"/>
</dbReference>
<evidence type="ECO:0000313" key="4">
    <source>
        <dbReference type="Proteomes" id="UP000179183"/>
    </source>
</evidence>